<evidence type="ECO:0000256" key="2">
    <source>
        <dbReference type="SAM" id="Phobius"/>
    </source>
</evidence>
<keyword evidence="2" id="KW-0812">Transmembrane</keyword>
<keyword evidence="2" id="KW-0472">Membrane</keyword>
<sequence>AGSARLAGGRAAGGAGAAGGVGPSGRVPLAEPLSGHRHPSVHGTGGSRSALGASVTVLSRPRRRVGLIWALVAASVVVVAGAGVGAAALLQATDAAIPSVTNVDGSAAGGSVLFEWSDPGTRDGDSYVVALRSGETSIQRGTAFTVDPHGEASVCVTVTVNRAGQYGEPSGEKCVDVTGDVAGDAQ</sequence>
<feature type="transmembrane region" description="Helical" evidence="2">
    <location>
        <begin position="67"/>
        <end position="90"/>
    </location>
</feature>
<keyword evidence="2" id="KW-1133">Transmembrane helix</keyword>
<evidence type="ECO:0000313" key="4">
    <source>
        <dbReference type="Proteomes" id="UP000272015"/>
    </source>
</evidence>
<organism evidence="3 4">
    <name type="scientific">Cryobacterium melibiosiphilum</name>
    <dbReference type="NCBI Taxonomy" id="995039"/>
    <lineage>
        <taxon>Bacteria</taxon>
        <taxon>Bacillati</taxon>
        <taxon>Actinomycetota</taxon>
        <taxon>Actinomycetes</taxon>
        <taxon>Micrococcales</taxon>
        <taxon>Microbacteriaceae</taxon>
        <taxon>Cryobacterium</taxon>
    </lineage>
</organism>
<name>A0A3A5MXB9_9MICO</name>
<evidence type="ECO:0000313" key="3">
    <source>
        <dbReference type="EMBL" id="RJT90666.1"/>
    </source>
</evidence>
<feature type="region of interest" description="Disordered" evidence="1">
    <location>
        <begin position="1"/>
        <end position="49"/>
    </location>
</feature>
<feature type="compositionally biased region" description="Gly residues" evidence="1">
    <location>
        <begin position="10"/>
        <end position="23"/>
    </location>
</feature>
<protein>
    <submittedName>
        <fullName evidence="3">Uncharacterized protein</fullName>
    </submittedName>
</protein>
<dbReference type="AlphaFoldDB" id="A0A3A5MXB9"/>
<dbReference type="EMBL" id="QZVS01000057">
    <property type="protein sequence ID" value="RJT90666.1"/>
    <property type="molecule type" value="Genomic_DNA"/>
</dbReference>
<accession>A0A3A5MXB9</accession>
<comment type="caution">
    <text evidence="3">The sequence shown here is derived from an EMBL/GenBank/DDBJ whole genome shotgun (WGS) entry which is preliminary data.</text>
</comment>
<feature type="non-terminal residue" evidence="3">
    <location>
        <position position="1"/>
    </location>
</feature>
<keyword evidence="4" id="KW-1185">Reference proteome</keyword>
<proteinExistence type="predicted"/>
<dbReference type="Proteomes" id="UP000272015">
    <property type="component" value="Unassembled WGS sequence"/>
</dbReference>
<reference evidence="3 4" key="1">
    <citation type="submission" date="2018-09" db="EMBL/GenBank/DDBJ databases">
        <title>Novel species of Cryobacterium.</title>
        <authorList>
            <person name="Liu Q."/>
            <person name="Xin Y.-H."/>
        </authorList>
    </citation>
    <scope>NUCLEOTIDE SEQUENCE [LARGE SCALE GENOMIC DNA]</scope>
    <source>
        <strain evidence="3 4">Hh39</strain>
    </source>
</reference>
<gene>
    <name evidence="3" type="ORF">D6T64_03320</name>
</gene>
<evidence type="ECO:0000256" key="1">
    <source>
        <dbReference type="SAM" id="MobiDB-lite"/>
    </source>
</evidence>